<feature type="binding site" evidence="12">
    <location>
        <position position="453"/>
    </location>
    <ligand>
        <name>Zn(2+)</name>
        <dbReference type="ChEBI" id="CHEBI:29105"/>
        <label>2</label>
    </ligand>
</feature>
<keyword evidence="6 12" id="KW-0347">Helicase</keyword>
<evidence type="ECO:0000256" key="6">
    <source>
        <dbReference type="ARBA" id="ARBA00022806"/>
    </source>
</evidence>
<dbReference type="FunFam" id="3.40.50.300:FF:000489">
    <property type="entry name" value="Primosome assembly protein PriA"/>
    <property type="match status" value="1"/>
</dbReference>
<dbReference type="InterPro" id="IPR014001">
    <property type="entry name" value="Helicase_ATP-bd"/>
</dbReference>
<dbReference type="AlphaFoldDB" id="A0A450YRH8"/>
<keyword evidence="3 12" id="KW-0479">Metal-binding</keyword>
<dbReference type="GO" id="GO:1990077">
    <property type="term" value="C:primosome complex"/>
    <property type="evidence" value="ECO:0007669"/>
    <property type="project" value="UniProtKB-UniRule"/>
</dbReference>
<keyword evidence="8 12" id="KW-0067">ATP-binding</keyword>
<dbReference type="NCBIfam" id="NF004067">
    <property type="entry name" value="PRK05580.1-4"/>
    <property type="match status" value="1"/>
</dbReference>
<dbReference type="SMART" id="SM00487">
    <property type="entry name" value="DEXDc"/>
    <property type="match status" value="1"/>
</dbReference>
<dbReference type="InterPro" id="IPR027417">
    <property type="entry name" value="P-loop_NTPase"/>
</dbReference>
<dbReference type="InterPro" id="IPR011545">
    <property type="entry name" value="DEAD/DEAH_box_helicase_dom"/>
</dbReference>
<accession>A0A450YRH8</accession>
<dbReference type="GO" id="GO:0006310">
    <property type="term" value="P:DNA recombination"/>
    <property type="evidence" value="ECO:0007669"/>
    <property type="project" value="InterPro"/>
</dbReference>
<keyword evidence="5 12" id="KW-0378">Hydrolase</keyword>
<dbReference type="FunFam" id="3.40.1440.60:FF:000001">
    <property type="entry name" value="Primosomal protein N"/>
    <property type="match status" value="1"/>
</dbReference>
<dbReference type="GO" id="GO:0008270">
    <property type="term" value="F:zinc ion binding"/>
    <property type="evidence" value="ECO:0007669"/>
    <property type="project" value="UniProtKB-UniRule"/>
</dbReference>
<dbReference type="SMART" id="SM00490">
    <property type="entry name" value="HELICc"/>
    <property type="match status" value="1"/>
</dbReference>
<evidence type="ECO:0000256" key="12">
    <source>
        <dbReference type="HAMAP-Rule" id="MF_00983"/>
    </source>
</evidence>
<keyword evidence="10 12" id="KW-0413">Isomerase</keyword>
<dbReference type="Pfam" id="PF00270">
    <property type="entry name" value="DEAD"/>
    <property type="match status" value="1"/>
</dbReference>
<dbReference type="HAMAP" id="MF_00983">
    <property type="entry name" value="PriA"/>
    <property type="match status" value="1"/>
</dbReference>
<evidence type="ECO:0000256" key="7">
    <source>
        <dbReference type="ARBA" id="ARBA00022833"/>
    </source>
</evidence>
<dbReference type="InterPro" id="IPR042115">
    <property type="entry name" value="PriA_3primeBD_sf"/>
</dbReference>
<evidence type="ECO:0000256" key="10">
    <source>
        <dbReference type="ARBA" id="ARBA00023235"/>
    </source>
</evidence>
<evidence type="ECO:0000313" key="14">
    <source>
        <dbReference type="EMBL" id="VFK44160.1"/>
    </source>
</evidence>
<reference evidence="14" key="1">
    <citation type="submission" date="2019-02" db="EMBL/GenBank/DDBJ databases">
        <authorList>
            <person name="Gruber-Vodicka R. H."/>
            <person name="Seah K. B. B."/>
        </authorList>
    </citation>
    <scope>NUCLEOTIDE SEQUENCE</scope>
    <source>
        <strain evidence="14">BECK_BZ125</strain>
    </source>
</reference>
<feature type="binding site" evidence="12">
    <location>
        <position position="481"/>
    </location>
    <ligand>
        <name>Zn(2+)</name>
        <dbReference type="ChEBI" id="CHEBI:29105"/>
        <label>2</label>
    </ligand>
</feature>
<keyword evidence="9 12" id="KW-0238">DNA-binding</keyword>
<keyword evidence="2 12" id="KW-0235">DNA replication</keyword>
<dbReference type="Gene3D" id="3.40.1440.60">
    <property type="entry name" value="PriA, 3(prime) DNA-binding domain"/>
    <property type="match status" value="1"/>
</dbReference>
<dbReference type="GO" id="GO:0006270">
    <property type="term" value="P:DNA replication initiation"/>
    <property type="evidence" value="ECO:0007669"/>
    <property type="project" value="TreeGrafter"/>
</dbReference>
<organism evidence="14">
    <name type="scientific">Candidatus Kentrum sp. TC</name>
    <dbReference type="NCBI Taxonomy" id="2126339"/>
    <lineage>
        <taxon>Bacteria</taxon>
        <taxon>Pseudomonadati</taxon>
        <taxon>Pseudomonadota</taxon>
        <taxon>Gammaproteobacteria</taxon>
        <taxon>Candidatus Kentrum</taxon>
    </lineage>
</organism>
<dbReference type="PANTHER" id="PTHR30580">
    <property type="entry name" value="PRIMOSOMAL PROTEIN N"/>
    <property type="match status" value="1"/>
</dbReference>
<evidence type="ECO:0000256" key="11">
    <source>
        <dbReference type="ARBA" id="ARBA00048988"/>
    </source>
</evidence>
<proteinExistence type="inferred from homology"/>
<dbReference type="Pfam" id="PF00271">
    <property type="entry name" value="Helicase_C"/>
    <property type="match status" value="1"/>
</dbReference>
<evidence type="ECO:0000256" key="8">
    <source>
        <dbReference type="ARBA" id="ARBA00022840"/>
    </source>
</evidence>
<comment type="similarity">
    <text evidence="12">Belongs to the helicase family. PriA subfamily.</text>
</comment>
<dbReference type="CDD" id="cd18804">
    <property type="entry name" value="SF2_C_priA"/>
    <property type="match status" value="1"/>
</dbReference>
<evidence type="ECO:0000259" key="13">
    <source>
        <dbReference type="PROSITE" id="PS51192"/>
    </source>
</evidence>
<feature type="binding site" evidence="12">
    <location>
        <position position="450"/>
    </location>
    <ligand>
        <name>Zn(2+)</name>
        <dbReference type="ChEBI" id="CHEBI:29105"/>
        <label>2</label>
    </ligand>
</feature>
<evidence type="ECO:0000256" key="5">
    <source>
        <dbReference type="ARBA" id="ARBA00022801"/>
    </source>
</evidence>
<protein>
    <recommendedName>
        <fullName evidence="12">Replication restart protein PriA</fullName>
    </recommendedName>
    <alternativeName>
        <fullName evidence="12">ATP-dependent DNA helicase PriA</fullName>
        <ecNumber evidence="12">5.6.2.4</ecNumber>
    </alternativeName>
    <alternativeName>
        <fullName evidence="12">DNA 3'-5' helicase PriA</fullName>
    </alternativeName>
</protein>
<keyword evidence="4 12" id="KW-0547">Nucleotide-binding</keyword>
<dbReference type="SUPFAM" id="SSF52540">
    <property type="entry name" value="P-loop containing nucleoside triphosphate hydrolases"/>
    <property type="match status" value="1"/>
</dbReference>
<comment type="catalytic activity">
    <reaction evidence="11 12">
        <text>ATP + H2O = ADP + phosphate + H(+)</text>
        <dbReference type="Rhea" id="RHEA:13065"/>
        <dbReference type="ChEBI" id="CHEBI:15377"/>
        <dbReference type="ChEBI" id="CHEBI:15378"/>
        <dbReference type="ChEBI" id="CHEBI:30616"/>
        <dbReference type="ChEBI" id="CHEBI:43474"/>
        <dbReference type="ChEBI" id="CHEBI:456216"/>
        <dbReference type="EC" id="5.6.2.4"/>
    </reaction>
</comment>
<keyword evidence="1 12" id="KW-0639">Primosome</keyword>
<dbReference type="CDD" id="cd17929">
    <property type="entry name" value="DEXHc_priA"/>
    <property type="match status" value="1"/>
</dbReference>
<dbReference type="InterPro" id="IPR041236">
    <property type="entry name" value="PriA_C"/>
</dbReference>
<dbReference type="InterPro" id="IPR005259">
    <property type="entry name" value="PriA"/>
</dbReference>
<dbReference type="Pfam" id="PF18074">
    <property type="entry name" value="PriA_C"/>
    <property type="match status" value="1"/>
</dbReference>
<comment type="subunit">
    <text evidence="12">Component of the replication restart primosome.</text>
</comment>
<evidence type="ECO:0000256" key="9">
    <source>
        <dbReference type="ARBA" id="ARBA00023125"/>
    </source>
</evidence>
<feature type="binding site" evidence="12">
    <location>
        <position position="441"/>
    </location>
    <ligand>
        <name>Zn(2+)</name>
        <dbReference type="ChEBI" id="CHEBI:29105"/>
        <label>1</label>
    </ligand>
</feature>
<feature type="binding site" evidence="12">
    <location>
        <position position="497"/>
    </location>
    <ligand>
        <name>Zn(2+)</name>
        <dbReference type="ChEBI" id="CHEBI:29105"/>
        <label>1</label>
    </ligand>
</feature>
<dbReference type="Pfam" id="PF17764">
    <property type="entry name" value="PriA_3primeBD"/>
    <property type="match status" value="1"/>
</dbReference>
<dbReference type="GO" id="GO:0006269">
    <property type="term" value="P:DNA replication, synthesis of primer"/>
    <property type="evidence" value="ECO:0007669"/>
    <property type="project" value="UniProtKB-KW"/>
</dbReference>
<feature type="binding site" evidence="12">
    <location>
        <position position="484"/>
    </location>
    <ligand>
        <name>Zn(2+)</name>
        <dbReference type="ChEBI" id="CHEBI:29105"/>
        <label>2</label>
    </ligand>
</feature>
<evidence type="ECO:0000256" key="1">
    <source>
        <dbReference type="ARBA" id="ARBA00022515"/>
    </source>
</evidence>
<dbReference type="GO" id="GO:0006302">
    <property type="term" value="P:double-strand break repair"/>
    <property type="evidence" value="ECO:0007669"/>
    <property type="project" value="InterPro"/>
</dbReference>
<gene>
    <name evidence="12" type="primary">priA</name>
    <name evidence="14" type="ORF">BECKTC1821E_GA0114239_103213</name>
</gene>
<name>A0A450YRH8_9GAMM</name>
<dbReference type="EMBL" id="CAADFT010000032">
    <property type="protein sequence ID" value="VFK44160.1"/>
    <property type="molecule type" value="Genomic_DNA"/>
</dbReference>
<dbReference type="EC" id="5.6.2.4" evidence="12"/>
<sequence length="749" mass="83645">MRGTILRVAVSSPLRRLFDYLPPKDVSTHDELLPGIRVRVPFGRMVRIGLVTETAKQSDIAPNRLKHVLEILDTSPLLPLDTIALLRWASKYYHHPIGDAILGTLPALLKGGGSARLQGPRRWRLTAMGKGCAAHELSRAPRQATLFNALRTHPDGVSDGELKLIFRNYATILRPLEKKGWVESFRSHCWERMETLLSASVLRPEPAQLLAIQAITAARNRFEAFLLDGVTSSGKTEVYLSVIKDVVSRNRQALVLVPEIGLTPQTVTRFRRRISAPVVVLHSSLTDSERSCNWFAARDGEALVVIGTRSAVFAPLDRPGVFIVDEEHDPSYKQQNHFRYSARDVAVYRARQAGVPLVLGSATPSLESLHNANLARYRRLTLPERAQGAIHPTYSVTDVRGKPFRNGLSHVLLRAIGDCLSRKEQALLFLNRRGYAPTRLCHHCGWVANCERCDAHMVHHANNSALSDEEDNCSKREYLRCHHCGAERQTMPHCPKCGGKDLRSLGIGTQRITRALTEHFPNAKLVRVDRDSIRRKGALEKILSDVTKGTIDILVGTQMLAKGHHFPNVTLVGIVDADGGLFGADFRAGERMAQTVIQVAGRAGRGDHPGQVLIQTHHPNHPSLQALIREGYHHFAQTALEERYEAALAPFYHLALVRTESVAREAGMICLGEARALAETLAETELDILGPAPAPMERRGGRYRAQLLFKAPNRRILHRFLVHWIPHMERLKSAKQVRWSLDVDPQEMF</sequence>
<dbReference type="Gene3D" id="3.40.50.300">
    <property type="entry name" value="P-loop containing nucleotide triphosphate hydrolases"/>
    <property type="match status" value="2"/>
</dbReference>
<feature type="binding site" evidence="12">
    <location>
        <position position="494"/>
    </location>
    <ligand>
        <name>Zn(2+)</name>
        <dbReference type="ChEBI" id="CHEBI:29105"/>
        <label>1</label>
    </ligand>
</feature>
<dbReference type="GO" id="GO:0016887">
    <property type="term" value="F:ATP hydrolysis activity"/>
    <property type="evidence" value="ECO:0007669"/>
    <property type="project" value="RHEA"/>
</dbReference>
<dbReference type="NCBIfam" id="TIGR00595">
    <property type="entry name" value="priA"/>
    <property type="match status" value="1"/>
</dbReference>
<dbReference type="GO" id="GO:0005524">
    <property type="term" value="F:ATP binding"/>
    <property type="evidence" value="ECO:0007669"/>
    <property type="project" value="UniProtKB-UniRule"/>
</dbReference>
<dbReference type="GO" id="GO:0003677">
    <property type="term" value="F:DNA binding"/>
    <property type="evidence" value="ECO:0007669"/>
    <property type="project" value="UniProtKB-UniRule"/>
</dbReference>
<evidence type="ECO:0000256" key="2">
    <source>
        <dbReference type="ARBA" id="ARBA00022705"/>
    </source>
</evidence>
<dbReference type="InterPro" id="IPR001650">
    <property type="entry name" value="Helicase_C-like"/>
</dbReference>
<feature type="domain" description="Helicase ATP-binding" evidence="13">
    <location>
        <begin position="216"/>
        <end position="382"/>
    </location>
</feature>
<feature type="binding site" evidence="12">
    <location>
        <position position="444"/>
    </location>
    <ligand>
        <name>Zn(2+)</name>
        <dbReference type="ChEBI" id="CHEBI:29105"/>
        <label>1</label>
    </ligand>
</feature>
<dbReference type="PANTHER" id="PTHR30580:SF0">
    <property type="entry name" value="PRIMOSOMAL PROTEIN N"/>
    <property type="match status" value="1"/>
</dbReference>
<comment type="function">
    <text evidence="12">Initiates the restart of stalled replication forks, which reloads the replicative helicase on sites other than the origin of replication. Recognizes and binds to abandoned replication forks and remodels them to uncover a helicase loading site. Promotes assembly of the primosome at these replication forks.</text>
</comment>
<comment type="catalytic activity">
    <reaction evidence="12">
        <text>Couples ATP hydrolysis with the unwinding of duplex DNA by translocating in the 3'-5' direction.</text>
        <dbReference type="EC" id="5.6.2.4"/>
    </reaction>
</comment>
<evidence type="ECO:0000256" key="3">
    <source>
        <dbReference type="ARBA" id="ARBA00022723"/>
    </source>
</evidence>
<evidence type="ECO:0000256" key="4">
    <source>
        <dbReference type="ARBA" id="ARBA00022741"/>
    </source>
</evidence>
<dbReference type="GO" id="GO:0043138">
    <property type="term" value="F:3'-5' DNA helicase activity"/>
    <property type="evidence" value="ECO:0007669"/>
    <property type="project" value="UniProtKB-EC"/>
</dbReference>
<keyword evidence="7 12" id="KW-0862">Zinc</keyword>
<dbReference type="PROSITE" id="PS51192">
    <property type="entry name" value="HELICASE_ATP_BIND_1"/>
    <property type="match status" value="1"/>
</dbReference>
<dbReference type="InterPro" id="IPR041222">
    <property type="entry name" value="PriA_3primeBD"/>
</dbReference>
<comment type="cofactor">
    <cofactor evidence="12">
        <name>Zn(2+)</name>
        <dbReference type="ChEBI" id="CHEBI:29105"/>
    </cofactor>
    <text evidence="12">Binds 2 zinc ions per subunit.</text>
</comment>